<dbReference type="SUPFAM" id="SSF55931">
    <property type="entry name" value="Glutamine synthetase/guanido kinase"/>
    <property type="match status" value="1"/>
</dbReference>
<evidence type="ECO:0000256" key="7">
    <source>
        <dbReference type="PROSITE-ProRule" id="PRU01330"/>
    </source>
</evidence>
<gene>
    <name evidence="11" type="ORF">Csp_A02400</name>
</gene>
<dbReference type="InterPro" id="IPR014746">
    <property type="entry name" value="Gln_synth/guanido_kin_cat_dom"/>
</dbReference>
<evidence type="ECO:0000256" key="1">
    <source>
        <dbReference type="ARBA" id="ARBA00001946"/>
    </source>
</evidence>
<keyword evidence="3 11" id="KW-0436">Ligase</keyword>
<dbReference type="GO" id="GO:0006598">
    <property type="term" value="P:polyamine catabolic process"/>
    <property type="evidence" value="ECO:0007669"/>
    <property type="project" value="TreeGrafter"/>
</dbReference>
<dbReference type="GO" id="GO:0006542">
    <property type="term" value="P:glutamine biosynthetic process"/>
    <property type="evidence" value="ECO:0007669"/>
    <property type="project" value="InterPro"/>
</dbReference>
<dbReference type="AlphaFoldDB" id="C9Y7Y9"/>
<sequence length="456" mass="50565">MWPSPLPATPMSTPSAIEAFLTQHRIHEVECVIPDMTGIARGKILPRDLFLAAGEMRIPKSVLLNTVNGQQPDNGPYVGDTDPDMVCLPDVSTARVVPWAAEPVAVVIHDCQEWDGSPVQISPRGVLRRVLKLFDERGWTPVVAPEMEFYLVARQQNPHEPLQPPLGRTGKPEAGRQSYSIDAVNDFDPFFMELSSFCQQHNLGVETLIHEAGPGQMEINFSHGNALELADRVFLFKRTVRETALRHGIFATFMAKPMEQEPGSAMHIHQSILDAEGNNIFSLPDGSVSPLFGQCIAGLQAYIPQLMPMFAPYVNSYRRLSPFMSAPINVRWGHDNRTCGIRIPKSSPANRRVENRVPGVDVNPYLAMAATLACCYLGMTEGLTPSAPTTDSAWNVSHELPRHLEDAIASMRSCEPMREVLGAGFVDAFCAVKELEYATYNRVISSWEREHLLLLV</sequence>
<keyword evidence="4" id="KW-0547">Nucleotide-binding</keyword>
<evidence type="ECO:0000256" key="2">
    <source>
        <dbReference type="ARBA" id="ARBA00009897"/>
    </source>
</evidence>
<feature type="domain" description="GS catalytic" evidence="10">
    <location>
        <begin position="123"/>
        <end position="456"/>
    </location>
</feature>
<comment type="cofactor">
    <cofactor evidence="1">
        <name>Mg(2+)</name>
        <dbReference type="ChEBI" id="CHEBI:18420"/>
    </cofactor>
</comment>
<dbReference type="InterPro" id="IPR027303">
    <property type="entry name" value="Gln_synth_gly_rich_site"/>
</dbReference>
<evidence type="ECO:0000259" key="9">
    <source>
        <dbReference type="PROSITE" id="PS51986"/>
    </source>
</evidence>
<evidence type="ECO:0000256" key="4">
    <source>
        <dbReference type="ARBA" id="ARBA00022741"/>
    </source>
</evidence>
<dbReference type="SUPFAM" id="SSF54368">
    <property type="entry name" value="Glutamine synthetase, N-terminal domain"/>
    <property type="match status" value="1"/>
</dbReference>
<dbReference type="Pfam" id="PF00120">
    <property type="entry name" value="Gln-synt_C"/>
    <property type="match status" value="1"/>
</dbReference>
<dbReference type="EMBL" id="FN543104">
    <property type="protein sequence ID" value="CBA27462.1"/>
    <property type="molecule type" value="Genomic_DNA"/>
</dbReference>
<dbReference type="InterPro" id="IPR036651">
    <property type="entry name" value="Gln_synt_N_sf"/>
</dbReference>
<name>C9Y7Y9_CURXX</name>
<dbReference type="InterPro" id="IPR008146">
    <property type="entry name" value="Gln_synth_cat_dom"/>
</dbReference>
<dbReference type="PROSITE" id="PS00181">
    <property type="entry name" value="GLNA_ATP"/>
    <property type="match status" value="1"/>
</dbReference>
<evidence type="ECO:0000256" key="3">
    <source>
        <dbReference type="ARBA" id="ARBA00022598"/>
    </source>
</evidence>
<keyword evidence="6" id="KW-0460">Magnesium</keyword>
<evidence type="ECO:0000256" key="5">
    <source>
        <dbReference type="ARBA" id="ARBA00022840"/>
    </source>
</evidence>
<dbReference type="InterPro" id="IPR008147">
    <property type="entry name" value="Gln_synt_N"/>
</dbReference>
<dbReference type="FunFam" id="3.30.590.10:FF:000005">
    <property type="entry name" value="Probable glutamine synthetase"/>
    <property type="match status" value="1"/>
</dbReference>
<keyword evidence="5" id="KW-0067">ATP-binding</keyword>
<accession>C9Y7Y9</accession>
<dbReference type="SMART" id="SM01230">
    <property type="entry name" value="Gln-synt_C"/>
    <property type="match status" value="1"/>
</dbReference>
<evidence type="ECO:0000313" key="11">
    <source>
        <dbReference type="EMBL" id="CBA27462.1"/>
    </source>
</evidence>
<proteinExistence type="inferred from homology"/>
<protein>
    <submittedName>
        <fullName evidence="11">Uncharacterized protein</fullName>
    </submittedName>
</protein>
<dbReference type="PANTHER" id="PTHR43785:SF3">
    <property type="entry name" value="GS CATALYTIC DOMAIN-CONTAINING PROTEIN"/>
    <property type="match status" value="1"/>
</dbReference>
<dbReference type="PROSITE" id="PS51987">
    <property type="entry name" value="GS_CATALYTIC"/>
    <property type="match status" value="1"/>
</dbReference>
<organism evidence="11">
    <name type="scientific">Curvibacter symbiont subsp. Hydra magnipapillata</name>
    <dbReference type="NCBI Taxonomy" id="667019"/>
    <lineage>
        <taxon>Bacteria</taxon>
        <taxon>Pseudomonadati</taxon>
        <taxon>Pseudomonadota</taxon>
        <taxon>Betaproteobacteria</taxon>
        <taxon>Burkholderiales</taxon>
        <taxon>Comamonadaceae</taxon>
        <taxon>Curvibacter</taxon>
    </lineage>
</organism>
<reference evidence="11" key="1">
    <citation type="journal article" date="2010" name="Nature">
        <title>The dynamic genome of Hydra.</title>
        <authorList>
            <person name="Chapman J.A."/>
            <person name="Kirkness E.F."/>
            <person name="Simakov O."/>
            <person name="Hampson S.E."/>
            <person name="Mitros T."/>
            <person name="Weinmaier T."/>
            <person name="Rattei T."/>
            <person name="Balasubramanian P.G."/>
            <person name="Borman J."/>
            <person name="Busam D."/>
            <person name="Disbennett K."/>
            <person name="Pfannkoch C."/>
            <person name="Sumin N."/>
            <person name="Sutton G."/>
            <person name="Viswanathan L."/>
            <person name="Walenz B."/>
            <person name="Goodstein D.M."/>
            <person name="Hellsten U."/>
            <person name="Kawashima T."/>
            <person name="Prochnik S.E."/>
            <person name="Putnam N.H."/>
            <person name="Shu S."/>
            <person name="Blumberg B."/>
            <person name="Dana C.E."/>
            <person name="Gee L."/>
            <person name="Kibler D.F."/>
            <person name="Law L."/>
            <person name="Lindgens D."/>
            <person name="Martinez D.E."/>
            <person name="Peng J."/>
            <person name="Wigge P.A."/>
            <person name="Bertulat B."/>
            <person name="Guder C."/>
            <person name="Nakamura Y."/>
            <person name="Ozbek S."/>
            <person name="Watanabe H."/>
            <person name="Khalturin K."/>
            <person name="Hemmrich G."/>
            <person name="Franke A."/>
            <person name="Augustin R."/>
            <person name="Fraune S."/>
            <person name="Hayakawa E."/>
            <person name="Hayakawa S."/>
            <person name="Hirose M."/>
            <person name="Hwang J."/>
            <person name="Ikeo K."/>
            <person name="Nishimiya-Fujisawa C."/>
            <person name="Ogura A."/>
            <person name="Takahashi T."/>
            <person name="Steinmetz P.R."/>
            <person name="Zhang X."/>
            <person name="Aufschnaiter R."/>
            <person name="Eder M.K."/>
            <person name="Gorny A.K."/>
            <person name="Salvenmoser W."/>
            <person name="Heimberg A.M."/>
            <person name="Wheeler B.M."/>
            <person name="Peterson K.J."/>
            <person name="Boettger A."/>
            <person name="Tischler P."/>
            <person name="Wolf A."/>
            <person name="Gojobori T."/>
            <person name="Remington K.A."/>
            <person name="Strausberg R.L."/>
            <person name="Venter J."/>
            <person name="Technau U."/>
            <person name="Hobmayer B."/>
            <person name="Bosch T.C."/>
            <person name="Holstein T.W."/>
            <person name="Fujisawa T."/>
            <person name="Bode H.R."/>
            <person name="David C.N."/>
            <person name="Rokhsar D.S."/>
            <person name="Steele R.E."/>
        </authorList>
    </citation>
    <scope>NUCLEOTIDE SEQUENCE</scope>
</reference>
<evidence type="ECO:0000256" key="6">
    <source>
        <dbReference type="ARBA" id="ARBA00022842"/>
    </source>
</evidence>
<dbReference type="GO" id="GO:0004356">
    <property type="term" value="F:glutamine synthetase activity"/>
    <property type="evidence" value="ECO:0007669"/>
    <property type="project" value="InterPro"/>
</dbReference>
<comment type="similarity">
    <text evidence="2 7 8">Belongs to the glutamine synthetase family.</text>
</comment>
<dbReference type="GO" id="GO:0005524">
    <property type="term" value="F:ATP binding"/>
    <property type="evidence" value="ECO:0007669"/>
    <property type="project" value="UniProtKB-KW"/>
</dbReference>
<dbReference type="PANTHER" id="PTHR43785">
    <property type="entry name" value="GAMMA-GLUTAMYLPUTRESCINE SYNTHETASE"/>
    <property type="match status" value="1"/>
</dbReference>
<dbReference type="Gene3D" id="3.10.20.70">
    <property type="entry name" value="Glutamine synthetase, N-terminal domain"/>
    <property type="match status" value="1"/>
</dbReference>
<dbReference type="Gene3D" id="3.30.590.10">
    <property type="entry name" value="Glutamine synthetase/guanido kinase, catalytic domain"/>
    <property type="match status" value="1"/>
</dbReference>
<dbReference type="PROSITE" id="PS51986">
    <property type="entry name" value="GS_BETA_GRASP"/>
    <property type="match status" value="1"/>
</dbReference>
<evidence type="ECO:0000259" key="10">
    <source>
        <dbReference type="PROSITE" id="PS51987"/>
    </source>
</evidence>
<feature type="domain" description="GS beta-grasp" evidence="9">
    <location>
        <begin position="27"/>
        <end position="116"/>
    </location>
</feature>
<evidence type="ECO:0000256" key="8">
    <source>
        <dbReference type="RuleBase" id="RU000384"/>
    </source>
</evidence>